<dbReference type="EMBL" id="JACRWD010000002">
    <property type="protein sequence ID" value="MBC6003816.1"/>
    <property type="molecule type" value="Genomic_DNA"/>
</dbReference>
<protein>
    <submittedName>
        <fullName evidence="3">NAD(P)-dependent oxidoreductase</fullName>
    </submittedName>
</protein>
<dbReference type="RefSeq" id="WP_187006081.1">
    <property type="nucleotide sequence ID" value="NZ_JACRWD010000002.1"/>
</dbReference>
<evidence type="ECO:0000313" key="4">
    <source>
        <dbReference type="Proteomes" id="UP000611796"/>
    </source>
</evidence>
<reference evidence="3 4" key="1">
    <citation type="submission" date="2020-08" db="EMBL/GenBank/DDBJ databases">
        <authorList>
            <person name="Liu C."/>
            <person name="Sun Q."/>
        </authorList>
    </citation>
    <scope>NUCLEOTIDE SEQUENCE [LARGE SCALE GENOMIC DNA]</scope>
    <source>
        <strain evidence="3 4">NSJ-45</strain>
    </source>
</reference>
<dbReference type="Proteomes" id="UP000611796">
    <property type="component" value="Unassembled WGS sequence"/>
</dbReference>
<dbReference type="SUPFAM" id="SSF51735">
    <property type="entry name" value="NAD(P)-binding Rossmann-fold domains"/>
    <property type="match status" value="1"/>
</dbReference>
<dbReference type="PANTHER" id="PTHR43000">
    <property type="entry name" value="DTDP-D-GLUCOSE 4,6-DEHYDRATASE-RELATED"/>
    <property type="match status" value="1"/>
</dbReference>
<keyword evidence="4" id="KW-1185">Reference proteome</keyword>
<sequence>MKTALVTGASGWIGLELVNKLLVDGYTVKAMSRRNNASLNNLSKEYKERLKIFQGDMIDIENWESELENTDCLYHLAAKVHTKPKNKEEENEFYLINRDATNKLFDLSIKYSIKKVVFVSTVAVYGKSQDNVISTKTTRNPITPYARSKNEAEAYANKLYREKKLPVSIVQPVVVYGGNDRGNFKKLYNLAQKGLLVQFGNGLNRKSTIYYKDLAQMMKTIGESDKAIGNTYICGTESLSYETIIKKFEKDIARAKIIKIPNRISRLAIKCGNIVPINKIKNISGNIDVLMTDNTYDFKDSLDFIDTDEVNEFNKWDCISEYGK</sequence>
<evidence type="ECO:0000313" key="3">
    <source>
        <dbReference type="EMBL" id="MBC6003816.1"/>
    </source>
</evidence>
<dbReference type="Gene3D" id="3.40.50.720">
    <property type="entry name" value="NAD(P)-binding Rossmann-like Domain"/>
    <property type="match status" value="1"/>
</dbReference>
<dbReference type="InterPro" id="IPR001509">
    <property type="entry name" value="Epimerase_deHydtase"/>
</dbReference>
<gene>
    <name evidence="3" type="ORF">H8891_08375</name>
</gene>
<name>A0ABR7K448_9FIRM</name>
<feature type="domain" description="NAD-dependent epimerase/dehydratase" evidence="2">
    <location>
        <begin position="4"/>
        <end position="233"/>
    </location>
</feature>
<comment type="caution">
    <text evidence="3">The sequence shown here is derived from an EMBL/GenBank/DDBJ whole genome shotgun (WGS) entry which is preliminary data.</text>
</comment>
<proteinExistence type="inferred from homology"/>
<organism evidence="3 4">
    <name type="scientific">Paeniclostridium hominis</name>
    <dbReference type="NCBI Taxonomy" id="2764329"/>
    <lineage>
        <taxon>Bacteria</taxon>
        <taxon>Bacillati</taxon>
        <taxon>Bacillota</taxon>
        <taxon>Clostridia</taxon>
        <taxon>Peptostreptococcales</taxon>
        <taxon>Peptostreptococcaceae</taxon>
        <taxon>Paeniclostridium</taxon>
    </lineage>
</organism>
<comment type="similarity">
    <text evidence="1">Belongs to the NAD(P)-dependent epimerase/dehydratase family.</text>
</comment>
<accession>A0ABR7K448</accession>
<evidence type="ECO:0000256" key="1">
    <source>
        <dbReference type="ARBA" id="ARBA00007637"/>
    </source>
</evidence>
<evidence type="ECO:0000259" key="2">
    <source>
        <dbReference type="Pfam" id="PF01370"/>
    </source>
</evidence>
<dbReference type="Pfam" id="PF01370">
    <property type="entry name" value="Epimerase"/>
    <property type="match status" value="1"/>
</dbReference>
<dbReference type="InterPro" id="IPR036291">
    <property type="entry name" value="NAD(P)-bd_dom_sf"/>
</dbReference>